<reference evidence="1 2" key="1">
    <citation type="journal article" date="2011" name="J. Bacteriol.">
        <title>Whole-genome sequences of two Borrelia afzelii and two Borrelia garinii Lyme disease agent isolates.</title>
        <authorList>
            <person name="Casjens S.R."/>
            <person name="Mongodin E.F."/>
            <person name="Qiu W.-G."/>
            <person name="Dunn J.J."/>
            <person name="Luft B.J."/>
            <person name="Fraser-Liggett C.M."/>
            <person name="Schutzer S.E."/>
        </authorList>
    </citation>
    <scope>NUCLEOTIDE SEQUENCE [LARGE SCALE GENOMIC DNA]</scope>
    <source>
        <strain evidence="1 2">PKo</strain>
    </source>
</reference>
<dbReference type="KEGG" id="bafz:BafPKo_N0032"/>
<gene>
    <name evidence="1" type="ordered locus">BafPKo_N0032</name>
</gene>
<sequence length="46" mass="5900">MYTKNYFYQLFFKKIQQLSITQFRIKINLSFYKKRTYLKSFVKKFE</sequence>
<dbReference type="HOGENOM" id="CLU_3180851_0_0_12"/>
<geneLocation type="plasmid" evidence="1 2">
    <name>cp32-9</name>
</geneLocation>
<keyword evidence="1" id="KW-0614">Plasmid</keyword>
<accession>G0ITA7</accession>
<name>G0ITA7_BORAP</name>
<dbReference type="EMBL" id="CP002941">
    <property type="protein sequence ID" value="AEL70361.1"/>
    <property type="molecule type" value="Genomic_DNA"/>
</dbReference>
<evidence type="ECO:0000313" key="2">
    <source>
        <dbReference type="Proteomes" id="UP000005216"/>
    </source>
</evidence>
<evidence type="ECO:0000313" key="1">
    <source>
        <dbReference type="EMBL" id="AEL70361.1"/>
    </source>
</evidence>
<dbReference type="Proteomes" id="UP000005216">
    <property type="component" value="Plasmid cp32-9"/>
</dbReference>
<organism evidence="1 2">
    <name type="scientific">Borreliella afzelii (strain PKo)</name>
    <name type="common">Borrelia afzelii</name>
    <dbReference type="NCBI Taxonomy" id="390236"/>
    <lineage>
        <taxon>Bacteria</taxon>
        <taxon>Pseudomonadati</taxon>
        <taxon>Spirochaetota</taxon>
        <taxon>Spirochaetia</taxon>
        <taxon>Spirochaetales</taxon>
        <taxon>Borreliaceae</taxon>
        <taxon>Borreliella</taxon>
    </lineage>
</organism>
<protein>
    <submittedName>
        <fullName evidence="1">Uncharacterized protein</fullName>
    </submittedName>
</protein>
<dbReference type="AlphaFoldDB" id="G0ITA7"/>
<dbReference type="PATRIC" id="fig|390236.22.peg.1134"/>
<keyword evidence="2" id="KW-1185">Reference proteome</keyword>
<proteinExistence type="predicted"/>